<sequence length="89" mass="10709">MKIYKTSNWRDIVEIEAIRVDENNVWLPKLKWMRDDIVERKLPRKGYGGTQYWDTIEEAKHYLTDKLNAEILRYEKQISKAKAIIEALK</sequence>
<organism evidence="1 2">
    <name type="scientific">candidate division WS6 bacterium GW2011_GWE1_34_7</name>
    <dbReference type="NCBI Taxonomy" id="1619093"/>
    <lineage>
        <taxon>Bacteria</taxon>
        <taxon>Candidatus Dojkabacteria</taxon>
    </lineage>
</organism>
<comment type="caution">
    <text evidence="1">The sequence shown here is derived from an EMBL/GenBank/DDBJ whole genome shotgun (WGS) entry which is preliminary data.</text>
</comment>
<dbReference type="AlphaFoldDB" id="A0A0G0B4N3"/>
<name>A0A0G0B4N3_9BACT</name>
<protein>
    <submittedName>
        <fullName evidence="1">Uncharacterized protein</fullName>
    </submittedName>
</protein>
<gene>
    <name evidence="1" type="ORF">UR61_C0047G0010</name>
</gene>
<evidence type="ECO:0000313" key="1">
    <source>
        <dbReference type="EMBL" id="KKP64368.1"/>
    </source>
</evidence>
<evidence type="ECO:0000313" key="2">
    <source>
        <dbReference type="Proteomes" id="UP000033866"/>
    </source>
</evidence>
<dbReference type="Proteomes" id="UP000033866">
    <property type="component" value="Unassembled WGS sequence"/>
</dbReference>
<reference evidence="1 2" key="1">
    <citation type="journal article" date="2015" name="Nature">
        <title>rRNA introns, odd ribosomes, and small enigmatic genomes across a large radiation of phyla.</title>
        <authorList>
            <person name="Brown C.T."/>
            <person name="Hug L.A."/>
            <person name="Thomas B.C."/>
            <person name="Sharon I."/>
            <person name="Castelle C.J."/>
            <person name="Singh A."/>
            <person name="Wilkins M.J."/>
            <person name="Williams K.H."/>
            <person name="Banfield J.F."/>
        </authorList>
    </citation>
    <scope>NUCLEOTIDE SEQUENCE [LARGE SCALE GENOMIC DNA]</scope>
</reference>
<dbReference type="EMBL" id="LBPV01000047">
    <property type="protein sequence ID" value="KKP64368.1"/>
    <property type="molecule type" value="Genomic_DNA"/>
</dbReference>
<proteinExistence type="predicted"/>
<accession>A0A0G0B4N3</accession>